<dbReference type="RefSeq" id="WP_165011223.1">
    <property type="nucleotide sequence ID" value="NZ_CP064954.1"/>
</dbReference>
<proteinExistence type="predicted"/>
<organism evidence="1 2">
    <name type="scientific">Corynebacterium lizhenjunii</name>
    <dbReference type="NCBI Taxonomy" id="2709394"/>
    <lineage>
        <taxon>Bacteria</taxon>
        <taxon>Bacillati</taxon>
        <taxon>Actinomycetota</taxon>
        <taxon>Actinomycetes</taxon>
        <taxon>Mycobacteriales</taxon>
        <taxon>Corynebacteriaceae</taxon>
        <taxon>Corynebacterium</taxon>
    </lineage>
</organism>
<dbReference type="KEGG" id="cliz:G7Y31_00795"/>
<gene>
    <name evidence="1" type="ORF">G7Y31_00795</name>
</gene>
<evidence type="ECO:0000313" key="1">
    <source>
        <dbReference type="EMBL" id="QPK79299.1"/>
    </source>
</evidence>
<keyword evidence="2" id="KW-1185">Reference proteome</keyword>
<dbReference type="Proteomes" id="UP000594681">
    <property type="component" value="Chromosome"/>
</dbReference>
<sequence length="180" mass="19406">MNGEETAYWLDSVVPAPLEFKDVDGHRLALADVGKGENLVATTRFAEVDTGLQAHDPEDGRDKDVRCEIVAVARAGQAEIAQVVIEAAELLADARVIPAQPGTLLPMLGPGRHGVLIAPYLWGGQAPQVKEPDRWTLVVQLVVLSDSEYAYAVEEGVAALQEAVAENDIDLLDWSRLTVD</sequence>
<reference evidence="1 2" key="1">
    <citation type="submission" date="2020-11" db="EMBL/GenBank/DDBJ databases">
        <title>Corynebacterium sp. ZJ-599.</title>
        <authorList>
            <person name="Zhou J."/>
        </authorList>
    </citation>
    <scope>NUCLEOTIDE SEQUENCE [LARGE SCALE GENOMIC DNA]</scope>
    <source>
        <strain evidence="1 2">ZJ-599</strain>
    </source>
</reference>
<accession>A0A7T0KFT5</accession>
<protein>
    <submittedName>
        <fullName evidence="1">Suppressor of fused domain protein</fullName>
    </submittedName>
</protein>
<name>A0A7T0KFT5_9CORY</name>
<dbReference type="EMBL" id="CP064954">
    <property type="protein sequence ID" value="QPK79299.1"/>
    <property type="molecule type" value="Genomic_DNA"/>
</dbReference>
<dbReference type="AlphaFoldDB" id="A0A7T0KFT5"/>
<evidence type="ECO:0000313" key="2">
    <source>
        <dbReference type="Proteomes" id="UP000594681"/>
    </source>
</evidence>